<keyword evidence="3" id="KW-1185">Reference proteome</keyword>
<dbReference type="GO" id="GO:0009263">
    <property type="term" value="P:deoxyribonucleotide biosynthetic process"/>
    <property type="evidence" value="ECO:0007669"/>
    <property type="project" value="InterPro"/>
</dbReference>
<dbReference type="InterPro" id="IPR009078">
    <property type="entry name" value="Ferritin-like_SF"/>
</dbReference>
<name>A0A7K0DA17_9NOCA</name>
<dbReference type="RefSeq" id="WP_153414341.1">
    <property type="nucleotide sequence ID" value="NZ_WEGK01000014.1"/>
</dbReference>
<dbReference type="OrthoDB" id="5500270at2"/>
<dbReference type="Proteomes" id="UP000438448">
    <property type="component" value="Unassembled WGS sequence"/>
</dbReference>
<comment type="caution">
    <text evidence="2">The sequence shown here is derived from an EMBL/GenBank/DDBJ whole genome shotgun (WGS) entry which is preliminary data.</text>
</comment>
<dbReference type="InterPro" id="IPR012348">
    <property type="entry name" value="RNR-like"/>
</dbReference>
<evidence type="ECO:0000313" key="2">
    <source>
        <dbReference type="EMBL" id="MQY22605.1"/>
    </source>
</evidence>
<proteinExistence type="predicted"/>
<dbReference type="EMBL" id="WEGK01000014">
    <property type="protein sequence ID" value="MQY22605.1"/>
    <property type="molecule type" value="Genomic_DNA"/>
</dbReference>
<gene>
    <name evidence="2" type="ORF">NRB20_57230</name>
</gene>
<dbReference type="GO" id="GO:0016491">
    <property type="term" value="F:oxidoreductase activity"/>
    <property type="evidence" value="ECO:0007669"/>
    <property type="project" value="InterPro"/>
</dbReference>
<dbReference type="Pfam" id="PF00268">
    <property type="entry name" value="Ribonuc_red_sm"/>
    <property type="match status" value="1"/>
</dbReference>
<protein>
    <submittedName>
        <fullName evidence="2">Uncharacterized protein</fullName>
    </submittedName>
</protein>
<dbReference type="SUPFAM" id="SSF47240">
    <property type="entry name" value="Ferritin-like"/>
    <property type="match status" value="1"/>
</dbReference>
<dbReference type="InterPro" id="IPR000358">
    <property type="entry name" value="RNR_small_fam"/>
</dbReference>
<reference evidence="2 3" key="1">
    <citation type="submission" date="2019-10" db="EMBL/GenBank/DDBJ databases">
        <title>Nocardia macrotermitis sp. nov. and Nocardia aurantia sp. nov., isolated from the gut of fungus growing-termite Macrotermes natalensis.</title>
        <authorList>
            <person name="Benndorf R."/>
            <person name="Schwitalla J."/>
            <person name="Martin K."/>
            <person name="De Beer W."/>
            <person name="Kaster A.-K."/>
            <person name="Vollmers J."/>
            <person name="Poulsen M."/>
            <person name="Beemelmanns C."/>
        </authorList>
    </citation>
    <scope>NUCLEOTIDE SEQUENCE [LARGE SCALE GENOMIC DNA]</scope>
    <source>
        <strain evidence="2 3">RB20</strain>
    </source>
</reference>
<accession>A0A7K0DA17</accession>
<dbReference type="Gene3D" id="1.10.620.20">
    <property type="entry name" value="Ribonucleotide Reductase, subunit A"/>
    <property type="match status" value="1"/>
</dbReference>
<evidence type="ECO:0000256" key="1">
    <source>
        <dbReference type="ARBA" id="ARBA00001962"/>
    </source>
</evidence>
<evidence type="ECO:0000313" key="3">
    <source>
        <dbReference type="Proteomes" id="UP000438448"/>
    </source>
</evidence>
<comment type="cofactor">
    <cofactor evidence="1">
        <name>Fe cation</name>
        <dbReference type="ChEBI" id="CHEBI:24875"/>
    </cofactor>
</comment>
<dbReference type="AlphaFoldDB" id="A0A7K0DA17"/>
<organism evidence="2 3">
    <name type="scientific">Nocardia macrotermitis</name>
    <dbReference type="NCBI Taxonomy" id="2585198"/>
    <lineage>
        <taxon>Bacteria</taxon>
        <taxon>Bacillati</taxon>
        <taxon>Actinomycetota</taxon>
        <taxon>Actinomycetes</taxon>
        <taxon>Mycobacteriales</taxon>
        <taxon>Nocardiaceae</taxon>
        <taxon>Nocardia</taxon>
    </lineage>
</organism>
<sequence length="327" mass="35527">MTTTLASNDQVLDVTDIEPETPVRIADSASLYRRWERQQWAVAAVDPARDATKWQELSDFSREQMLGALSELEVGEVTVTHTLGALIDAPPSEDDRIFLCTQLADEARHVRFFQTYLESACGVGGSDFDTLDADASADYAQVFTPVLTAATGAVRKDNADTDSWFRALIYYHLITEGVLAATALRTTRLLAKRLALPALDEGLTNVTRDESRHVSYGLWAAANGVANGHRDIIADAHFESLGAAATVLIGPSRFNPVPAIGLAARIRAAHLSGGVAIARSRLLKQLRLIGLPDLTERAARAWDAAIEAALDAYEQRWDSPHPIRAVA</sequence>